<dbReference type="CDD" id="cd19943">
    <property type="entry name" value="NirB_Fer2_BFD-like_1"/>
    <property type="match status" value="1"/>
</dbReference>
<feature type="domain" description="BFD-like [2Fe-2S]-binding" evidence="25">
    <location>
        <begin position="435"/>
        <end position="483"/>
    </location>
</feature>
<dbReference type="PRINTS" id="PR00397">
    <property type="entry name" value="SIROHAEM"/>
</dbReference>
<evidence type="ECO:0000256" key="5">
    <source>
        <dbReference type="ARBA" id="ARBA00005096"/>
    </source>
</evidence>
<evidence type="ECO:0000259" key="23">
    <source>
        <dbReference type="Pfam" id="PF01077"/>
    </source>
</evidence>
<comment type="caution">
    <text evidence="28">The sequence shown here is derived from an EMBL/GenBank/DDBJ whole genome shotgun (WGS) entry which is preliminary data.</text>
</comment>
<evidence type="ECO:0000313" key="28">
    <source>
        <dbReference type="EMBL" id="MBO8203049.1"/>
    </source>
</evidence>
<proteinExistence type="inferred from homology"/>
<dbReference type="Pfam" id="PF01077">
    <property type="entry name" value="NIR_SIR"/>
    <property type="match status" value="1"/>
</dbReference>
<feature type="region of interest" description="Disordered" evidence="22">
    <location>
        <begin position="842"/>
        <end position="862"/>
    </location>
</feature>
<comment type="catalytic activity">
    <reaction evidence="20">
        <text>hydrogen sulfide + 6 oxidized [2Fe-2S]-[ferredoxin] + 3 H2O = sulfite + 6 reduced [2Fe-2S]-[ferredoxin] + 7 H(+)</text>
        <dbReference type="Rhea" id="RHEA:23132"/>
        <dbReference type="Rhea" id="RHEA-COMP:10000"/>
        <dbReference type="Rhea" id="RHEA-COMP:10001"/>
        <dbReference type="ChEBI" id="CHEBI:15377"/>
        <dbReference type="ChEBI" id="CHEBI:15378"/>
        <dbReference type="ChEBI" id="CHEBI:17359"/>
        <dbReference type="ChEBI" id="CHEBI:29919"/>
        <dbReference type="ChEBI" id="CHEBI:33737"/>
        <dbReference type="ChEBI" id="CHEBI:33738"/>
        <dbReference type="EC" id="1.8.7.1"/>
    </reaction>
</comment>
<dbReference type="SUPFAM" id="SSF56014">
    <property type="entry name" value="Nitrite and sulphite reductase 4Fe-4S domain-like"/>
    <property type="match status" value="1"/>
</dbReference>
<dbReference type="InterPro" id="IPR017121">
    <property type="entry name" value="Nitrite_Rdtase_lsu"/>
</dbReference>
<evidence type="ECO:0000256" key="9">
    <source>
        <dbReference type="ARBA" id="ARBA00022617"/>
    </source>
</evidence>
<sequence>MTHARPETGTGSAALRRLVVVGHGMVGHRLVEALDSRDADRQWQITVLAEEPRPAYDRVALSSCFDGADESALRLPEHDPGRVGLRLGDPACALDRAGRTVLTASGDRVPYDALVLATGSRPFVPPLPGATAPGCLVYRTLDDIAAIRAAADKSTTGRGVVVGGGLLGLEAANALRLLGLTTHVVEMAPHLMAVQLDEGGGALLGRMVGELGVTVHTGTGTQQVLTDPETGAASGVELTDGTFLETDLVVFAAGVRPRDELARDAGLEVGERGGVVVDETCRSVTDPRVWAVGEVACIEGRTLGLVAPGYAMAETVADRLLGGEAGFPGADTATQLKLLGVGVASFGDAHATTPGALEVVLNDPVAATYGKLVVSDDARTLLGGILVGDTSGYPLLRPLVGSALPADPATLLAPESAGGAGAGGGVAGLPDSAQICSCHAVTKGALTEAVTEQGCADVPALKSCTKAGTGCGSCVPALKHILEAAGVEQSKALCEHFDHSRAELFEIVAATGITTFSQLVAEHGRGRGCDVCKPAVAAILASRDSATHILDGERGSLQDTNDRHLANMQRNGTYSVVPRVPGGEITPARLIVLGEVARDFGLYTKITGGQRIDLLGARLEQLPAIWRRLTDAGFESGHAYGKAVRTVKSCVGSTWCRYGVQDSVGLAIELELRYRGLRAPHKLKAGVSGCARECAEARSKDFGIIATEQGWNLYVGGNGGFTPRHAELLACDLDHDTLVRTIDRFLMFYVRTADRLQRTAAWLEALEGGLDHLRAVVMDDSLGICAELDAAMERHVADYRDEWRGVLEDPAKLARFTSFVNAPDTPDPAISFAVEREQPVPVPGPVSLGMPQLPAADGAGAR</sequence>
<keyword evidence="12" id="KW-0479">Metal-binding</keyword>
<dbReference type="InterPro" id="IPR005117">
    <property type="entry name" value="NiRdtase/SiRdtase_haem-b_fer"/>
</dbReference>
<evidence type="ECO:0000256" key="1">
    <source>
        <dbReference type="ARBA" id="ARBA00001929"/>
    </source>
</evidence>
<evidence type="ECO:0000256" key="11">
    <source>
        <dbReference type="ARBA" id="ARBA00022714"/>
    </source>
</evidence>
<dbReference type="InterPro" id="IPR007419">
    <property type="entry name" value="BFD-like_2Fe2S-bd_dom"/>
</dbReference>
<comment type="cofactor">
    <cofactor evidence="1">
        <name>siroheme</name>
        <dbReference type="ChEBI" id="CHEBI:60052"/>
    </cofactor>
</comment>
<comment type="similarity">
    <text evidence="6">Belongs to the nitrite and sulfite reductase 4Fe-4S domain family.</text>
</comment>
<organism evidence="28 29">
    <name type="scientific">Streptomyces smyrnaeus</name>
    <dbReference type="NCBI Taxonomy" id="1387713"/>
    <lineage>
        <taxon>Bacteria</taxon>
        <taxon>Bacillati</taxon>
        <taxon>Actinomycetota</taxon>
        <taxon>Actinomycetes</taxon>
        <taxon>Kitasatosporales</taxon>
        <taxon>Streptomycetaceae</taxon>
        <taxon>Streptomyces</taxon>
    </lineage>
</organism>
<keyword evidence="15 28" id="KW-0560">Oxidoreductase</keyword>
<evidence type="ECO:0000256" key="8">
    <source>
        <dbReference type="ARBA" id="ARBA00022485"/>
    </source>
</evidence>
<evidence type="ECO:0000256" key="18">
    <source>
        <dbReference type="ARBA" id="ARBA00023063"/>
    </source>
</evidence>
<dbReference type="Pfam" id="PF18267">
    <property type="entry name" value="Rubredoxin_C"/>
    <property type="match status" value="1"/>
</dbReference>
<keyword evidence="11" id="KW-0001">2Fe-2S</keyword>
<dbReference type="InterPro" id="IPR023753">
    <property type="entry name" value="FAD/NAD-binding_dom"/>
</dbReference>
<evidence type="ECO:0000259" key="27">
    <source>
        <dbReference type="Pfam" id="PF18267"/>
    </source>
</evidence>
<dbReference type="NCBIfam" id="NF011565">
    <property type="entry name" value="PRK14989.1"/>
    <property type="match status" value="1"/>
</dbReference>
<evidence type="ECO:0000256" key="3">
    <source>
        <dbReference type="ARBA" id="ARBA00001974"/>
    </source>
</evidence>
<keyword evidence="18 21" id="KW-0534">Nitrate assimilation</keyword>
<feature type="domain" description="NADH-rubredoxin oxidoreductase C-terminal" evidence="27">
    <location>
        <begin position="333"/>
        <end position="399"/>
    </location>
</feature>
<dbReference type="Pfam" id="PF04324">
    <property type="entry name" value="Fer2_BFD"/>
    <property type="match status" value="1"/>
</dbReference>
<dbReference type="GeneID" id="96263426"/>
<dbReference type="SUPFAM" id="SSF51905">
    <property type="entry name" value="FAD/NAD(P)-binding domain"/>
    <property type="match status" value="2"/>
</dbReference>
<dbReference type="EC" id="1.8.7.1" evidence="7"/>
<dbReference type="PRINTS" id="PR00368">
    <property type="entry name" value="FADPNR"/>
</dbReference>
<dbReference type="Pfam" id="PF07992">
    <property type="entry name" value="Pyr_redox_2"/>
    <property type="match status" value="1"/>
</dbReference>
<dbReference type="InterPro" id="IPR006067">
    <property type="entry name" value="NO2/SO3_Rdtase_4Fe4S_dom"/>
</dbReference>
<evidence type="ECO:0000259" key="26">
    <source>
        <dbReference type="Pfam" id="PF07992"/>
    </source>
</evidence>
<name>A0ABS3Y639_9ACTN</name>
<dbReference type="Proteomes" id="UP000721954">
    <property type="component" value="Unassembled WGS sequence"/>
</dbReference>
<dbReference type="Gene3D" id="1.10.10.1100">
    <property type="entry name" value="BFD-like [2Fe-2S]-binding domain"/>
    <property type="match status" value="1"/>
</dbReference>
<evidence type="ECO:0000313" key="29">
    <source>
        <dbReference type="Proteomes" id="UP000721954"/>
    </source>
</evidence>
<dbReference type="InterPro" id="IPR006066">
    <property type="entry name" value="NO2/SO3_Rdtase_FeS/sirohaem_BS"/>
</dbReference>
<evidence type="ECO:0000256" key="21">
    <source>
        <dbReference type="PIRNR" id="PIRNR037149"/>
    </source>
</evidence>
<comment type="pathway">
    <text evidence="5">Nitrogen metabolism; nitrate reduction (assimilation).</text>
</comment>
<keyword evidence="29" id="KW-1185">Reference proteome</keyword>
<dbReference type="InterPro" id="IPR012744">
    <property type="entry name" value="Nitri_red_NirB"/>
</dbReference>
<dbReference type="PANTHER" id="PTHR43809:SF1">
    <property type="entry name" value="NITRITE REDUCTASE (NADH) LARGE SUBUNIT"/>
    <property type="match status" value="1"/>
</dbReference>
<gene>
    <name evidence="28" type="primary">nirB</name>
    <name evidence="28" type="ORF">JW613_32940</name>
</gene>
<dbReference type="Gene3D" id="3.30.390.30">
    <property type="match status" value="1"/>
</dbReference>
<reference evidence="28 29" key="1">
    <citation type="submission" date="2021-02" db="EMBL/GenBank/DDBJ databases">
        <title>Streptomyces spirodelae sp. nov., isolated from duckweed.</title>
        <authorList>
            <person name="Saimee Y."/>
            <person name="Duangmal K."/>
        </authorList>
    </citation>
    <scope>NUCLEOTIDE SEQUENCE [LARGE SCALE GENOMIC DNA]</scope>
    <source>
        <strain evidence="28 29">DSM 42105</strain>
    </source>
</reference>
<evidence type="ECO:0000256" key="6">
    <source>
        <dbReference type="ARBA" id="ARBA00010429"/>
    </source>
</evidence>
<evidence type="ECO:0000256" key="19">
    <source>
        <dbReference type="ARBA" id="ARBA00034078"/>
    </source>
</evidence>
<dbReference type="InterPro" id="IPR016156">
    <property type="entry name" value="FAD/NAD-linked_Rdtase_dimer_sf"/>
</dbReference>
<feature type="domain" description="FAD/NAD(P)-binding" evidence="26">
    <location>
        <begin position="17"/>
        <end position="300"/>
    </location>
</feature>
<dbReference type="Gene3D" id="3.50.50.60">
    <property type="entry name" value="FAD/NAD(P)-binding domain"/>
    <property type="match status" value="2"/>
</dbReference>
<keyword evidence="13" id="KW-0883">Thioether bond</keyword>
<comment type="function">
    <text evidence="4">Catalyzes the reduction of sulfite to sulfide, a step in the biosynthesis of sulfur-containing amino acids and cofactors.</text>
</comment>
<dbReference type="NCBIfam" id="TIGR02374">
    <property type="entry name" value="nitri_red_nirB"/>
    <property type="match status" value="1"/>
</dbReference>
<dbReference type="InterPro" id="IPR041854">
    <property type="entry name" value="BFD-like_2Fe2S-bd_dom_sf"/>
</dbReference>
<dbReference type="InterPro" id="IPR036136">
    <property type="entry name" value="Nit/Sulf_reduc_fer-like_dom_sf"/>
</dbReference>
<comment type="cofactor">
    <cofactor evidence="19">
        <name>[2Fe-2S] cluster</name>
        <dbReference type="ChEBI" id="CHEBI:190135"/>
    </cofactor>
</comment>
<dbReference type="GO" id="GO:0106316">
    <property type="term" value="F:nitrite reductase (NADH) activity"/>
    <property type="evidence" value="ECO:0007669"/>
    <property type="project" value="UniProtKB-EC"/>
</dbReference>
<evidence type="ECO:0000256" key="4">
    <source>
        <dbReference type="ARBA" id="ARBA00003247"/>
    </source>
</evidence>
<dbReference type="PANTHER" id="PTHR43809">
    <property type="entry name" value="NITRITE REDUCTASE (NADH) LARGE SUBUNIT"/>
    <property type="match status" value="1"/>
</dbReference>
<dbReference type="CDD" id="cd19944">
    <property type="entry name" value="NirB_Fer2_BFD-like_2"/>
    <property type="match status" value="1"/>
</dbReference>
<evidence type="ECO:0000259" key="25">
    <source>
        <dbReference type="Pfam" id="PF04324"/>
    </source>
</evidence>
<evidence type="ECO:0000256" key="13">
    <source>
        <dbReference type="ARBA" id="ARBA00022784"/>
    </source>
</evidence>
<dbReference type="Gene3D" id="3.30.413.10">
    <property type="entry name" value="Sulfite Reductase Hemoprotein, domain 1"/>
    <property type="match status" value="1"/>
</dbReference>
<dbReference type="InterPro" id="IPR036188">
    <property type="entry name" value="FAD/NAD-bd_sf"/>
</dbReference>
<evidence type="ECO:0000256" key="22">
    <source>
        <dbReference type="SAM" id="MobiDB-lite"/>
    </source>
</evidence>
<evidence type="ECO:0000256" key="14">
    <source>
        <dbReference type="ARBA" id="ARBA00022827"/>
    </source>
</evidence>
<feature type="domain" description="Nitrite/sulphite reductase 4Fe-4S" evidence="23">
    <location>
        <begin position="641"/>
        <end position="779"/>
    </location>
</feature>
<dbReference type="InterPro" id="IPR041575">
    <property type="entry name" value="Rubredoxin_C"/>
</dbReference>
<evidence type="ECO:0000256" key="12">
    <source>
        <dbReference type="ARBA" id="ARBA00022723"/>
    </source>
</evidence>
<evidence type="ECO:0000256" key="17">
    <source>
        <dbReference type="ARBA" id="ARBA00023014"/>
    </source>
</evidence>
<keyword evidence="9" id="KW-0349">Heme</keyword>
<dbReference type="RefSeq" id="WP_209214532.1">
    <property type="nucleotide sequence ID" value="NZ_JAFFZM010000033.1"/>
</dbReference>
<keyword evidence="17" id="KW-0411">Iron-sulfur</keyword>
<keyword evidence="8" id="KW-0004">4Fe-4S</keyword>
<evidence type="ECO:0000256" key="15">
    <source>
        <dbReference type="ARBA" id="ARBA00023002"/>
    </source>
</evidence>
<evidence type="ECO:0000256" key="2">
    <source>
        <dbReference type="ARBA" id="ARBA00001966"/>
    </source>
</evidence>
<dbReference type="PIRSF" id="PIRSF037149">
    <property type="entry name" value="NirB"/>
    <property type="match status" value="1"/>
</dbReference>
<dbReference type="SUPFAM" id="SSF55124">
    <property type="entry name" value="Nitrite/Sulfite reductase N-terminal domain-like"/>
    <property type="match status" value="1"/>
</dbReference>
<keyword evidence="16" id="KW-0408">Iron</keyword>
<evidence type="ECO:0000256" key="7">
    <source>
        <dbReference type="ARBA" id="ARBA00012353"/>
    </source>
</evidence>
<dbReference type="EMBL" id="JAFFZM010000033">
    <property type="protein sequence ID" value="MBO8203049.1"/>
    <property type="molecule type" value="Genomic_DNA"/>
</dbReference>
<dbReference type="InterPro" id="IPR045854">
    <property type="entry name" value="NO2/SO3_Rdtase_4Fe4S_sf"/>
</dbReference>
<evidence type="ECO:0000256" key="20">
    <source>
        <dbReference type="ARBA" id="ARBA00049518"/>
    </source>
</evidence>
<comment type="cofactor">
    <cofactor evidence="3 21">
        <name>FAD</name>
        <dbReference type="ChEBI" id="CHEBI:57692"/>
    </cofactor>
</comment>
<evidence type="ECO:0000256" key="16">
    <source>
        <dbReference type="ARBA" id="ARBA00023004"/>
    </source>
</evidence>
<accession>A0ABS3Y639</accession>
<keyword evidence="14 21" id="KW-0274">FAD</keyword>
<comment type="cofactor">
    <cofactor evidence="2">
        <name>[4Fe-4S] cluster</name>
        <dbReference type="ChEBI" id="CHEBI:49883"/>
    </cofactor>
</comment>
<dbReference type="InterPro" id="IPR052034">
    <property type="entry name" value="NasD-like"/>
</dbReference>
<protein>
    <recommendedName>
        <fullName evidence="7">assimilatory sulfite reductase (ferredoxin)</fullName>
        <ecNumber evidence="7">1.8.7.1</ecNumber>
    </recommendedName>
</protein>
<feature type="domain" description="Nitrite/Sulfite reductase ferredoxin-like" evidence="24">
    <location>
        <begin position="569"/>
        <end position="630"/>
    </location>
</feature>
<dbReference type="Pfam" id="PF03460">
    <property type="entry name" value="NIR_SIR_ferr"/>
    <property type="match status" value="1"/>
</dbReference>
<evidence type="ECO:0000259" key="24">
    <source>
        <dbReference type="Pfam" id="PF03460"/>
    </source>
</evidence>
<dbReference type="PROSITE" id="PS00365">
    <property type="entry name" value="NIR_SIR"/>
    <property type="match status" value="1"/>
</dbReference>
<evidence type="ECO:0000256" key="10">
    <source>
        <dbReference type="ARBA" id="ARBA00022630"/>
    </source>
</evidence>
<keyword evidence="10 21" id="KW-0285">Flavoprotein</keyword>